<organism evidence="6 7">
    <name type="scientific">Cytospora paraplurivora</name>
    <dbReference type="NCBI Taxonomy" id="2898453"/>
    <lineage>
        <taxon>Eukaryota</taxon>
        <taxon>Fungi</taxon>
        <taxon>Dikarya</taxon>
        <taxon>Ascomycota</taxon>
        <taxon>Pezizomycotina</taxon>
        <taxon>Sordariomycetes</taxon>
        <taxon>Sordariomycetidae</taxon>
        <taxon>Diaporthales</taxon>
        <taxon>Cytosporaceae</taxon>
        <taxon>Cytospora</taxon>
    </lineage>
</organism>
<dbReference type="InterPro" id="IPR018466">
    <property type="entry name" value="Kre9/Knh1-like_N"/>
</dbReference>
<feature type="domain" description="Yeast cell wall synthesis Kre9/Knh1-like N-terminal" evidence="5">
    <location>
        <begin position="21"/>
        <end position="106"/>
    </location>
</feature>
<dbReference type="AlphaFoldDB" id="A0AAN9U3K0"/>
<feature type="chain" id="PRO_5042900799" description="Yeast cell wall synthesis Kre9/Knh1-like N-terminal domain-containing protein" evidence="4">
    <location>
        <begin position="17"/>
        <end position="271"/>
    </location>
</feature>
<keyword evidence="3" id="KW-1133">Transmembrane helix</keyword>
<dbReference type="PANTHER" id="PTHR35185">
    <property type="entry name" value="SERINE/THREONINE-RICH PROTEIN ADG2-RELATED"/>
    <property type="match status" value="1"/>
</dbReference>
<feature type="region of interest" description="Disordered" evidence="2">
    <location>
        <begin position="197"/>
        <end position="252"/>
    </location>
</feature>
<evidence type="ECO:0000256" key="3">
    <source>
        <dbReference type="SAM" id="Phobius"/>
    </source>
</evidence>
<feature type="transmembrane region" description="Helical" evidence="3">
    <location>
        <begin position="149"/>
        <end position="170"/>
    </location>
</feature>
<evidence type="ECO:0000313" key="7">
    <source>
        <dbReference type="Proteomes" id="UP001320245"/>
    </source>
</evidence>
<keyword evidence="7" id="KW-1185">Reference proteome</keyword>
<reference evidence="6 7" key="1">
    <citation type="journal article" date="2023" name="PLoS ONE">
        <title>Cytospora paraplurivora sp. nov. isolated from orchards with fruit tree decline syndrome in Ontario, Canada.</title>
        <authorList>
            <person name="Ilyukhin E."/>
            <person name="Nguyen H.D.T."/>
            <person name="Castle A.J."/>
            <person name="Ellouze W."/>
        </authorList>
    </citation>
    <scope>NUCLEOTIDE SEQUENCE [LARGE SCALE GENOMIC DNA]</scope>
    <source>
        <strain evidence="6 7">FDS-564</strain>
    </source>
</reference>
<proteinExistence type="predicted"/>
<gene>
    <name evidence="6" type="ORF">SLS53_006165</name>
</gene>
<protein>
    <recommendedName>
        <fullName evidence="5">Yeast cell wall synthesis Kre9/Knh1-like N-terminal domain-containing protein</fullName>
    </recommendedName>
</protein>
<feature type="transmembrane region" description="Helical" evidence="3">
    <location>
        <begin position="115"/>
        <end position="137"/>
    </location>
</feature>
<evidence type="ECO:0000256" key="4">
    <source>
        <dbReference type="SAM" id="SignalP"/>
    </source>
</evidence>
<evidence type="ECO:0000256" key="1">
    <source>
        <dbReference type="ARBA" id="ARBA00022729"/>
    </source>
</evidence>
<feature type="signal peptide" evidence="4">
    <location>
        <begin position="1"/>
        <end position="16"/>
    </location>
</feature>
<sequence length="271" mass="28778">MVSSLTLLALASGALALQVTSPTKSDVWTVGDSETITWDSVDSDQDTFNIYLSNMASYPTTSILLASDISTSDGSAKIDGSKLTAGNSFTINLTNGTKTEQIYAQSVKPVQHHRVHFLVFLLGLFVDVFLCVVLRNWFVFHHAFHLNVFLFRVILICGLFRVLCCIFLHLNFSRQDLFLHCIPSFYRNAARQIKAPVVPSTNSSPTASSTSSETGKSSSASATGTSSSDSTASSTGTSTKTSATKSSTPTSGAGKVVAGWMGLAAVAALAL</sequence>
<evidence type="ECO:0000259" key="5">
    <source>
        <dbReference type="Pfam" id="PF10342"/>
    </source>
</evidence>
<name>A0AAN9U3K0_9PEZI</name>
<dbReference type="Pfam" id="PF10342">
    <property type="entry name" value="Kre9_KNH"/>
    <property type="match status" value="1"/>
</dbReference>
<comment type="caution">
    <text evidence="6">The sequence shown here is derived from an EMBL/GenBank/DDBJ whole genome shotgun (WGS) entry which is preliminary data.</text>
</comment>
<dbReference type="InterPro" id="IPR052479">
    <property type="entry name" value="GPI-anchor_Adhesion_Reg"/>
</dbReference>
<dbReference type="PANTHER" id="PTHR35185:SF1">
    <property type="entry name" value="UPF0619 GPI-ANCHORED MEMBRANE PROTEIN C1322.10"/>
    <property type="match status" value="1"/>
</dbReference>
<keyword evidence="3" id="KW-0812">Transmembrane</keyword>
<evidence type="ECO:0000256" key="2">
    <source>
        <dbReference type="SAM" id="MobiDB-lite"/>
    </source>
</evidence>
<keyword evidence="1 4" id="KW-0732">Signal</keyword>
<keyword evidence="3" id="KW-0472">Membrane</keyword>
<evidence type="ECO:0000313" key="6">
    <source>
        <dbReference type="EMBL" id="KAK7738354.1"/>
    </source>
</evidence>
<dbReference type="Proteomes" id="UP001320245">
    <property type="component" value="Unassembled WGS sequence"/>
</dbReference>
<accession>A0AAN9U3K0</accession>
<dbReference type="EMBL" id="JAJSPL020000026">
    <property type="protein sequence ID" value="KAK7738354.1"/>
    <property type="molecule type" value="Genomic_DNA"/>
</dbReference>